<feature type="domain" description="Arrestin C-terminal-like" evidence="1">
    <location>
        <begin position="323"/>
        <end position="450"/>
    </location>
</feature>
<dbReference type="InterPro" id="IPR050357">
    <property type="entry name" value="Arrestin_domain-protein"/>
</dbReference>
<comment type="caution">
    <text evidence="2">The sequence shown here is derived from an EMBL/GenBank/DDBJ whole genome shotgun (WGS) entry which is preliminary data.</text>
</comment>
<proteinExistence type="predicted"/>
<dbReference type="InterPro" id="IPR014752">
    <property type="entry name" value="Arrestin-like_C"/>
</dbReference>
<dbReference type="GO" id="GO:0005886">
    <property type="term" value="C:plasma membrane"/>
    <property type="evidence" value="ECO:0007669"/>
    <property type="project" value="TreeGrafter"/>
</dbReference>
<keyword evidence="3" id="KW-1185">Reference proteome</keyword>
<dbReference type="GO" id="GO:0031625">
    <property type="term" value="F:ubiquitin protein ligase binding"/>
    <property type="evidence" value="ECO:0007669"/>
    <property type="project" value="TreeGrafter"/>
</dbReference>
<dbReference type="Gene3D" id="2.60.40.640">
    <property type="match status" value="2"/>
</dbReference>
<dbReference type="SUPFAM" id="SSF50685">
    <property type="entry name" value="Barwin-like endoglucanases"/>
    <property type="match status" value="1"/>
</dbReference>
<gene>
    <name evidence="2" type="ORF">FCALED_LOCUS13148</name>
</gene>
<dbReference type="AlphaFoldDB" id="A0A9N9ETP1"/>
<dbReference type="InterPro" id="IPR011022">
    <property type="entry name" value="Arrestin_C-like"/>
</dbReference>
<evidence type="ECO:0000313" key="3">
    <source>
        <dbReference type="Proteomes" id="UP000789570"/>
    </source>
</evidence>
<name>A0A9N9ETP1_9GLOM</name>
<reference evidence="2" key="1">
    <citation type="submission" date="2021-06" db="EMBL/GenBank/DDBJ databases">
        <authorList>
            <person name="Kallberg Y."/>
            <person name="Tangrot J."/>
            <person name="Rosling A."/>
        </authorList>
    </citation>
    <scope>NUCLEOTIDE SEQUENCE</scope>
    <source>
        <strain evidence="2">UK204</strain>
    </source>
</reference>
<dbReference type="Proteomes" id="UP000789570">
    <property type="component" value="Unassembled WGS sequence"/>
</dbReference>
<dbReference type="InterPro" id="IPR014756">
    <property type="entry name" value="Ig_E-set"/>
</dbReference>
<dbReference type="GO" id="GO:0005829">
    <property type="term" value="C:cytosol"/>
    <property type="evidence" value="ECO:0007669"/>
    <property type="project" value="TreeGrafter"/>
</dbReference>
<dbReference type="InterPro" id="IPR011021">
    <property type="entry name" value="Arrestin-like_N"/>
</dbReference>
<dbReference type="PANTHER" id="PTHR11188">
    <property type="entry name" value="ARRESTIN DOMAIN CONTAINING PROTEIN"/>
    <property type="match status" value="1"/>
</dbReference>
<dbReference type="SUPFAM" id="SSF81296">
    <property type="entry name" value="E set domains"/>
    <property type="match status" value="1"/>
</dbReference>
<dbReference type="CDD" id="cd22191">
    <property type="entry name" value="DPBB_RlpA_EXP_N-like"/>
    <property type="match status" value="1"/>
</dbReference>
<feature type="non-terminal residue" evidence="2">
    <location>
        <position position="508"/>
    </location>
</feature>
<sequence>RGTFYDPSLGACGKVSSGSDLIVALNAAQFDKTLNPNNNPICGKSVTITGPDGTVTCRVEDRCPSCPFGGLDLSRAAFDKISNLDLALRITSDASAQQEQHPVNHHAKFRSPLLKLIRILYPSSENLQIKLVEPVLYFRGDSDESVGSFLRGELILNLSKPTKIRKLEMRFTGTLKTFWPEGKLNYGSSANRNELCEKQEIMTHGWTFVSPPTSSPETPRPLPLSSTSGPYRFSVIGSSPSNTSTPRFHLIPAGIHKYPFELFVPGTVPETIETVRGTVNYKISAAAIRSGLYPKLRDSQRIPIIRTILEERNSEGIAIASGWNDQLDYEITIPKRAYPMGDSIEIDLKLTPLVKKMQIVGVKIQIDEESVYKAKGQTNIELSNLSLYKDENFCGQEGNDLVNLFYHKNISLPIPKCTKHIHCSCETTSIKISHLLKFAFKIKCAEDLPQYANEVYFDHYRLDDDNDNNSSRHYTCASPDIEGFNHNSPFYEFPPSYDNRLRMQITQK</sequence>
<dbReference type="PANTHER" id="PTHR11188:SF17">
    <property type="entry name" value="FI21816P1"/>
    <property type="match status" value="1"/>
</dbReference>
<evidence type="ECO:0000259" key="1">
    <source>
        <dbReference type="SMART" id="SM01017"/>
    </source>
</evidence>
<evidence type="ECO:0000313" key="2">
    <source>
        <dbReference type="EMBL" id="CAG8694631.1"/>
    </source>
</evidence>
<dbReference type="Pfam" id="PF02752">
    <property type="entry name" value="Arrestin_C"/>
    <property type="match status" value="1"/>
</dbReference>
<dbReference type="SMART" id="SM01017">
    <property type="entry name" value="Arrestin_C"/>
    <property type="match status" value="1"/>
</dbReference>
<dbReference type="GO" id="GO:0030674">
    <property type="term" value="F:protein-macromolecule adaptor activity"/>
    <property type="evidence" value="ECO:0007669"/>
    <property type="project" value="TreeGrafter"/>
</dbReference>
<dbReference type="OrthoDB" id="2333384at2759"/>
<accession>A0A9N9ETP1</accession>
<dbReference type="GO" id="GO:0070086">
    <property type="term" value="P:ubiquitin-dependent endocytosis"/>
    <property type="evidence" value="ECO:0007669"/>
    <property type="project" value="TreeGrafter"/>
</dbReference>
<organism evidence="2 3">
    <name type="scientific">Funneliformis caledonium</name>
    <dbReference type="NCBI Taxonomy" id="1117310"/>
    <lineage>
        <taxon>Eukaryota</taxon>
        <taxon>Fungi</taxon>
        <taxon>Fungi incertae sedis</taxon>
        <taxon>Mucoromycota</taxon>
        <taxon>Glomeromycotina</taxon>
        <taxon>Glomeromycetes</taxon>
        <taxon>Glomerales</taxon>
        <taxon>Glomeraceae</taxon>
        <taxon>Funneliformis</taxon>
    </lineage>
</organism>
<dbReference type="EMBL" id="CAJVPQ010007252">
    <property type="protein sequence ID" value="CAG8694631.1"/>
    <property type="molecule type" value="Genomic_DNA"/>
</dbReference>
<dbReference type="Gene3D" id="2.40.40.10">
    <property type="entry name" value="RlpA-like domain"/>
    <property type="match status" value="1"/>
</dbReference>
<dbReference type="Pfam" id="PF00339">
    <property type="entry name" value="Arrestin_N"/>
    <property type="match status" value="1"/>
</dbReference>
<dbReference type="InterPro" id="IPR036908">
    <property type="entry name" value="RlpA-like_sf"/>
</dbReference>
<protein>
    <submittedName>
        <fullName evidence="2">1823_t:CDS:1</fullName>
    </submittedName>
</protein>